<dbReference type="InterPro" id="IPR050725">
    <property type="entry name" value="CysQ/Inositol_MonoPase"/>
</dbReference>
<dbReference type="InterPro" id="IPR020550">
    <property type="entry name" value="Inositol_monophosphatase_CS"/>
</dbReference>
<organism evidence="9">
    <name type="scientific">hydrothermal vent metagenome</name>
    <dbReference type="NCBI Taxonomy" id="652676"/>
    <lineage>
        <taxon>unclassified sequences</taxon>
        <taxon>metagenomes</taxon>
        <taxon>ecological metagenomes</taxon>
    </lineage>
</organism>
<dbReference type="FunFam" id="3.30.540.10:FF:000007">
    <property type="entry name" value="3'(2'),5'-bisphosphate nucleotidase CysQ"/>
    <property type="match status" value="1"/>
</dbReference>
<dbReference type="EMBL" id="UOFP01000316">
    <property type="protein sequence ID" value="VAW90282.1"/>
    <property type="molecule type" value="Genomic_DNA"/>
</dbReference>
<evidence type="ECO:0000256" key="5">
    <source>
        <dbReference type="ARBA" id="ARBA00022801"/>
    </source>
</evidence>
<proteinExistence type="inferred from homology"/>
<dbReference type="InterPro" id="IPR006240">
    <property type="entry name" value="CysQ"/>
</dbReference>
<keyword evidence="4" id="KW-0479">Metal-binding</keyword>
<dbReference type="GO" id="GO:0000103">
    <property type="term" value="P:sulfate assimilation"/>
    <property type="evidence" value="ECO:0007669"/>
    <property type="project" value="TreeGrafter"/>
</dbReference>
<sequence>MQPTPNDLIPMLIMLCRCTGNRINEIYNGKFQIEQKSDMTPVTCADIAAHCAIVSCLEMITPEIPVLSEEADETPFEERRHWQRYWLIDPVDGTREFINRTGEFTINIALIENNQPILGVIYAPVIGACYYASRNNGAYKLLTGQQAQAINVRYSDRQKLVVAAGRSGTTPEFEHYIKQLAEPQIITIGSSLKSCLIAAGEADIYPRFGPTSEWDTAAAQCILEEAGGRITDTNLQPLRYNTKESLLNPDFLAFGDVDHDWSCYLRCK</sequence>
<dbReference type="GO" id="GO:0046854">
    <property type="term" value="P:phosphatidylinositol phosphate biosynthetic process"/>
    <property type="evidence" value="ECO:0007669"/>
    <property type="project" value="InterPro"/>
</dbReference>
<accession>A0A3B0ZS70</accession>
<dbReference type="NCBIfam" id="TIGR01331">
    <property type="entry name" value="bisphos_cysQ"/>
    <property type="match status" value="1"/>
</dbReference>
<evidence type="ECO:0000256" key="3">
    <source>
        <dbReference type="ARBA" id="ARBA00022519"/>
    </source>
</evidence>
<evidence type="ECO:0000256" key="8">
    <source>
        <dbReference type="ARBA" id="ARBA00044544"/>
    </source>
</evidence>
<keyword evidence="3" id="KW-0997">Cell inner membrane</keyword>
<evidence type="ECO:0000313" key="9">
    <source>
        <dbReference type="EMBL" id="VAW90282.1"/>
    </source>
</evidence>
<gene>
    <name evidence="9" type="ORF">MNBD_GAMMA18-2333</name>
</gene>
<evidence type="ECO:0000256" key="2">
    <source>
        <dbReference type="ARBA" id="ARBA00022475"/>
    </source>
</evidence>
<dbReference type="PANTHER" id="PTHR43028:SF5">
    <property type="entry name" value="3'(2'),5'-BISPHOSPHATE NUCLEOTIDASE 1"/>
    <property type="match status" value="1"/>
</dbReference>
<dbReference type="InterPro" id="IPR020583">
    <property type="entry name" value="Inositol_monoP_metal-BS"/>
</dbReference>
<reference evidence="9" key="1">
    <citation type="submission" date="2018-06" db="EMBL/GenBank/DDBJ databases">
        <authorList>
            <person name="Zhirakovskaya E."/>
        </authorList>
    </citation>
    <scope>NUCLEOTIDE SEQUENCE</scope>
</reference>
<comment type="similarity">
    <text evidence="1">Belongs to the inositol monophosphatase superfamily. CysQ family.</text>
</comment>
<evidence type="ECO:0000256" key="4">
    <source>
        <dbReference type="ARBA" id="ARBA00022723"/>
    </source>
</evidence>
<dbReference type="CDD" id="cd01638">
    <property type="entry name" value="CysQ"/>
    <property type="match status" value="1"/>
</dbReference>
<dbReference type="Gene3D" id="3.40.190.80">
    <property type="match status" value="1"/>
</dbReference>
<dbReference type="Gene3D" id="3.30.540.10">
    <property type="entry name" value="Fructose-1,6-Bisphosphatase, subunit A, domain 1"/>
    <property type="match status" value="1"/>
</dbReference>
<dbReference type="PANTHER" id="PTHR43028">
    <property type="entry name" value="3'(2'),5'-BISPHOSPHATE NUCLEOTIDASE 1"/>
    <property type="match status" value="1"/>
</dbReference>
<dbReference type="SUPFAM" id="SSF56655">
    <property type="entry name" value="Carbohydrate phosphatase"/>
    <property type="match status" value="1"/>
</dbReference>
<name>A0A3B0ZS70_9ZZZZ</name>
<dbReference type="GO" id="GO:0000287">
    <property type="term" value="F:magnesium ion binding"/>
    <property type="evidence" value="ECO:0007669"/>
    <property type="project" value="InterPro"/>
</dbReference>
<dbReference type="PROSITE" id="PS00629">
    <property type="entry name" value="IMP_1"/>
    <property type="match status" value="1"/>
</dbReference>
<keyword evidence="6" id="KW-0460">Magnesium</keyword>
<keyword evidence="2" id="KW-1003">Cell membrane</keyword>
<dbReference type="InterPro" id="IPR000760">
    <property type="entry name" value="Inositol_monophosphatase-like"/>
</dbReference>
<dbReference type="HAMAP" id="MF_02095">
    <property type="entry name" value="CysQ"/>
    <property type="match status" value="1"/>
</dbReference>
<dbReference type="PRINTS" id="PR00377">
    <property type="entry name" value="IMPHPHTASES"/>
</dbReference>
<keyword evidence="5 9" id="KW-0378">Hydrolase</keyword>
<dbReference type="AlphaFoldDB" id="A0A3B0ZS70"/>
<dbReference type="Pfam" id="PF00459">
    <property type="entry name" value="Inositol_P"/>
    <property type="match status" value="1"/>
</dbReference>
<evidence type="ECO:0000256" key="1">
    <source>
        <dbReference type="ARBA" id="ARBA00005289"/>
    </source>
</evidence>
<keyword evidence="7" id="KW-0472">Membrane</keyword>
<dbReference type="GO" id="GO:0050427">
    <property type="term" value="P:3'-phosphoadenosine 5'-phosphosulfate metabolic process"/>
    <property type="evidence" value="ECO:0007669"/>
    <property type="project" value="TreeGrafter"/>
</dbReference>
<dbReference type="FunFam" id="3.40.190.80:FF:000005">
    <property type="entry name" value="3'(2'),5'-bisphosphate nucleotidase CysQ"/>
    <property type="match status" value="1"/>
</dbReference>
<dbReference type="GO" id="GO:0008441">
    <property type="term" value="F:3'(2'),5'-bisphosphate nucleotidase activity"/>
    <property type="evidence" value="ECO:0007669"/>
    <property type="project" value="InterPro"/>
</dbReference>
<evidence type="ECO:0000256" key="7">
    <source>
        <dbReference type="ARBA" id="ARBA00023136"/>
    </source>
</evidence>
<evidence type="ECO:0000256" key="6">
    <source>
        <dbReference type="ARBA" id="ARBA00022842"/>
    </source>
</evidence>
<protein>
    <recommendedName>
        <fullName evidence="8">3'-phosphoadenosine 5'-phosphate phosphatase</fullName>
    </recommendedName>
</protein>
<dbReference type="PROSITE" id="PS00630">
    <property type="entry name" value="IMP_2"/>
    <property type="match status" value="1"/>
</dbReference>